<dbReference type="AlphaFoldDB" id="A0A7L9U172"/>
<comment type="subcellular location">
    <subcellularLocation>
        <location evidence="1">Cell outer membrane</location>
    </subcellularLocation>
</comment>
<dbReference type="SUPFAM" id="SSF56925">
    <property type="entry name" value="OMPA-like"/>
    <property type="match status" value="1"/>
</dbReference>
<dbReference type="EMBL" id="CP062941">
    <property type="protein sequence ID" value="QOL48698.1"/>
    <property type="molecule type" value="Genomic_DNA"/>
</dbReference>
<dbReference type="Pfam" id="PF13505">
    <property type="entry name" value="OMP_b-brl"/>
    <property type="match status" value="1"/>
</dbReference>
<dbReference type="GO" id="GO:0009279">
    <property type="term" value="C:cell outer membrane"/>
    <property type="evidence" value="ECO:0007669"/>
    <property type="project" value="UniProtKB-SubCell"/>
</dbReference>
<dbReference type="Gene3D" id="2.40.160.20">
    <property type="match status" value="1"/>
</dbReference>
<feature type="chain" id="PRO_5032906640" evidence="3">
    <location>
        <begin position="21"/>
        <end position="168"/>
    </location>
</feature>
<gene>
    <name evidence="5" type="ORF">LPB04_17280</name>
</gene>
<evidence type="ECO:0000259" key="4">
    <source>
        <dbReference type="Pfam" id="PF13505"/>
    </source>
</evidence>
<organism evidence="5 6">
    <name type="scientific">Massilia litorea</name>
    <dbReference type="NCBI Taxonomy" id="2769491"/>
    <lineage>
        <taxon>Bacteria</taxon>
        <taxon>Pseudomonadati</taxon>
        <taxon>Pseudomonadota</taxon>
        <taxon>Betaproteobacteria</taxon>
        <taxon>Burkholderiales</taxon>
        <taxon>Oxalobacteraceae</taxon>
        <taxon>Telluria group</taxon>
        <taxon>Massilia</taxon>
    </lineage>
</organism>
<evidence type="ECO:0000256" key="2">
    <source>
        <dbReference type="ARBA" id="ARBA00022729"/>
    </source>
</evidence>
<feature type="domain" description="Outer membrane protein beta-barrel" evidence="4">
    <location>
        <begin position="6"/>
        <end position="152"/>
    </location>
</feature>
<feature type="signal peptide" evidence="3">
    <location>
        <begin position="1"/>
        <end position="20"/>
    </location>
</feature>
<evidence type="ECO:0000256" key="3">
    <source>
        <dbReference type="SAM" id="SignalP"/>
    </source>
</evidence>
<evidence type="ECO:0000313" key="5">
    <source>
        <dbReference type="EMBL" id="QOL48698.1"/>
    </source>
</evidence>
<keyword evidence="2 3" id="KW-0732">Signal</keyword>
<evidence type="ECO:0000256" key="1">
    <source>
        <dbReference type="ARBA" id="ARBA00004442"/>
    </source>
</evidence>
<protein>
    <submittedName>
        <fullName evidence="5">Porin family protein</fullName>
    </submittedName>
</protein>
<proteinExistence type="predicted"/>
<keyword evidence="6" id="KW-1185">Reference proteome</keyword>
<reference evidence="5 6" key="1">
    <citation type="submission" date="2020-10" db="EMBL/GenBank/DDBJ databases">
        <title>Genome sequencing of Massilia sp. LPB0304.</title>
        <authorList>
            <person name="Kim J."/>
        </authorList>
    </citation>
    <scope>NUCLEOTIDE SEQUENCE [LARGE SCALE GENOMIC DNA]</scope>
    <source>
        <strain evidence="5 6">LPB0304</strain>
    </source>
</reference>
<dbReference type="InterPro" id="IPR011250">
    <property type="entry name" value="OMP/PagP_B-barrel"/>
</dbReference>
<evidence type="ECO:0000313" key="6">
    <source>
        <dbReference type="Proteomes" id="UP000593875"/>
    </source>
</evidence>
<dbReference type="InterPro" id="IPR027385">
    <property type="entry name" value="Beta-barrel_OMP"/>
</dbReference>
<dbReference type="RefSeq" id="WP_193685741.1">
    <property type="nucleotide sequence ID" value="NZ_CP062941.1"/>
</dbReference>
<dbReference type="KEGG" id="mlir:LPB04_17280"/>
<sequence length="168" mass="17524">MFKKIAAAATLVIASSSAFAQQAPQFYVGAEASSTKLDGAGREGGFGGFVGYKFNQTVAIEAGYNRLADGDVDVDGHNVNVKFNQTSISVIGTLPLSSGFNLFGRLGYNEIKVKGSYMGVSASEKLDDGVVYGVGLGYAFSPAISGRLEVSKPISEMTKVTAGVAFHF</sequence>
<name>A0A7L9U172_9BURK</name>
<dbReference type="Proteomes" id="UP000593875">
    <property type="component" value="Chromosome"/>
</dbReference>
<accession>A0A7L9U172</accession>